<dbReference type="Pfam" id="PF00561">
    <property type="entry name" value="Abhydrolase_1"/>
    <property type="match status" value="1"/>
</dbReference>
<feature type="domain" description="AB hydrolase-1" evidence="2">
    <location>
        <begin position="68"/>
        <end position="163"/>
    </location>
</feature>
<evidence type="ECO:0000313" key="3">
    <source>
        <dbReference type="EMBL" id="GIF83928.1"/>
    </source>
</evidence>
<dbReference type="RefSeq" id="WP_203751408.1">
    <property type="nucleotide sequence ID" value="NZ_BONF01000032.1"/>
</dbReference>
<protein>
    <recommendedName>
        <fullName evidence="2">AB hydrolase-1 domain-containing protein</fullName>
    </recommendedName>
</protein>
<comment type="caution">
    <text evidence="3">The sequence shown here is derived from an EMBL/GenBank/DDBJ whole genome shotgun (WGS) entry which is preliminary data.</text>
</comment>
<dbReference type="PANTHER" id="PTHR43689:SF8">
    <property type="entry name" value="ALPHA_BETA-HYDROLASES SUPERFAMILY PROTEIN"/>
    <property type="match status" value="1"/>
</dbReference>
<dbReference type="Proteomes" id="UP000601223">
    <property type="component" value="Unassembled WGS sequence"/>
</dbReference>
<dbReference type="SUPFAM" id="SSF53474">
    <property type="entry name" value="alpha/beta-Hydrolases"/>
    <property type="match status" value="1"/>
</dbReference>
<reference evidence="3 4" key="1">
    <citation type="submission" date="2021-01" db="EMBL/GenBank/DDBJ databases">
        <title>Whole genome shotgun sequence of Catellatospora bangladeshensis NBRC 107357.</title>
        <authorList>
            <person name="Komaki H."/>
            <person name="Tamura T."/>
        </authorList>
    </citation>
    <scope>NUCLEOTIDE SEQUENCE [LARGE SCALE GENOMIC DNA]</scope>
    <source>
        <strain evidence="3 4">NBRC 107357</strain>
    </source>
</reference>
<sequence>MRRIALLAAVLALGLAGCGGDDPAPAPSPTGLGAGGECELPAGTRQARFGADGADLGGVILGTGGTGVVLAHQNGGNVCQWVPYASELAAQGYRVLAFDFGGFGVSTPGSASNPQQVAMAAQALRDDGATAIVLIGASMGGTAVLAAAPTITPAPIAVVSLSAPAVFSANALDAAPKLTMPVLYAAGEFESSFADSARELHALTPKSTGSELLLVATDWHGVFLLTPGVSGVLDGARTKVAAFLAAHAPA</sequence>
<keyword evidence="1" id="KW-0732">Signal</keyword>
<feature type="chain" id="PRO_5038931800" description="AB hydrolase-1 domain-containing protein" evidence="1">
    <location>
        <begin position="21"/>
        <end position="250"/>
    </location>
</feature>
<dbReference type="Gene3D" id="3.40.50.1820">
    <property type="entry name" value="alpha/beta hydrolase"/>
    <property type="match status" value="1"/>
</dbReference>
<name>A0A8J3JS49_9ACTN</name>
<organism evidence="3 4">
    <name type="scientific">Catellatospora bangladeshensis</name>
    <dbReference type="NCBI Taxonomy" id="310355"/>
    <lineage>
        <taxon>Bacteria</taxon>
        <taxon>Bacillati</taxon>
        <taxon>Actinomycetota</taxon>
        <taxon>Actinomycetes</taxon>
        <taxon>Micromonosporales</taxon>
        <taxon>Micromonosporaceae</taxon>
        <taxon>Catellatospora</taxon>
    </lineage>
</organism>
<keyword evidence="4" id="KW-1185">Reference proteome</keyword>
<dbReference type="InterPro" id="IPR000073">
    <property type="entry name" value="AB_hydrolase_1"/>
</dbReference>
<dbReference type="PROSITE" id="PS51257">
    <property type="entry name" value="PROKAR_LIPOPROTEIN"/>
    <property type="match status" value="1"/>
</dbReference>
<evidence type="ECO:0000313" key="4">
    <source>
        <dbReference type="Proteomes" id="UP000601223"/>
    </source>
</evidence>
<evidence type="ECO:0000256" key="1">
    <source>
        <dbReference type="SAM" id="SignalP"/>
    </source>
</evidence>
<dbReference type="PRINTS" id="PR00111">
    <property type="entry name" value="ABHYDROLASE"/>
</dbReference>
<dbReference type="GO" id="GO:0003824">
    <property type="term" value="F:catalytic activity"/>
    <property type="evidence" value="ECO:0007669"/>
    <property type="project" value="UniProtKB-ARBA"/>
</dbReference>
<proteinExistence type="predicted"/>
<dbReference type="PANTHER" id="PTHR43689">
    <property type="entry name" value="HYDROLASE"/>
    <property type="match status" value="1"/>
</dbReference>
<evidence type="ECO:0000259" key="2">
    <source>
        <dbReference type="Pfam" id="PF00561"/>
    </source>
</evidence>
<feature type="signal peptide" evidence="1">
    <location>
        <begin position="1"/>
        <end position="20"/>
    </location>
</feature>
<accession>A0A8J3JS49</accession>
<dbReference type="EMBL" id="BONF01000032">
    <property type="protein sequence ID" value="GIF83928.1"/>
    <property type="molecule type" value="Genomic_DNA"/>
</dbReference>
<dbReference type="AlphaFoldDB" id="A0A8J3JS49"/>
<dbReference type="InterPro" id="IPR029058">
    <property type="entry name" value="AB_hydrolase_fold"/>
</dbReference>
<gene>
    <name evidence="3" type="ORF">Cba03nite_52770</name>
</gene>